<sequence length="102" mass="11675">MKKFRNLDETQKFAIAIPALFILSCLIKRYLENFRGTWIYAYGSVGCIIVCFLMFFFSLANSISIIRYLKIKLLPKILWFLLSASVFLLIAGLMIAIALDIA</sequence>
<evidence type="ECO:0000313" key="2">
    <source>
        <dbReference type="EMBL" id="SHM69179.1"/>
    </source>
</evidence>
<protein>
    <submittedName>
        <fullName evidence="2">Uncharacterized protein</fullName>
    </submittedName>
</protein>
<accession>A0A1M7KUI3</accession>
<dbReference type="EMBL" id="FRBT01000008">
    <property type="protein sequence ID" value="SHM69179.1"/>
    <property type="molecule type" value="Genomic_DNA"/>
</dbReference>
<dbReference type="STRING" id="946677.SAMN05444484_108141"/>
<reference evidence="3" key="1">
    <citation type="submission" date="2016-11" db="EMBL/GenBank/DDBJ databases">
        <authorList>
            <person name="Varghese N."/>
            <person name="Submissions S."/>
        </authorList>
    </citation>
    <scope>NUCLEOTIDE SEQUENCE [LARGE SCALE GENOMIC DNA]</scope>
    <source>
        <strain evidence="3">DSM 24724</strain>
    </source>
</reference>
<gene>
    <name evidence="2" type="ORF">SAMN05444484_108141</name>
</gene>
<keyword evidence="1" id="KW-0472">Membrane</keyword>
<feature type="transmembrane region" description="Helical" evidence="1">
    <location>
        <begin position="77"/>
        <end position="99"/>
    </location>
</feature>
<keyword evidence="1" id="KW-1133">Transmembrane helix</keyword>
<evidence type="ECO:0000313" key="3">
    <source>
        <dbReference type="Proteomes" id="UP000184028"/>
    </source>
</evidence>
<dbReference type="Proteomes" id="UP000184028">
    <property type="component" value="Unassembled WGS sequence"/>
</dbReference>
<dbReference type="PROSITE" id="PS51257">
    <property type="entry name" value="PROKAR_LIPOPROTEIN"/>
    <property type="match status" value="1"/>
</dbReference>
<keyword evidence="3" id="KW-1185">Reference proteome</keyword>
<organism evidence="2 3">
    <name type="scientific">Flavobacterium chilense</name>
    <dbReference type="NCBI Taxonomy" id="946677"/>
    <lineage>
        <taxon>Bacteria</taxon>
        <taxon>Pseudomonadati</taxon>
        <taxon>Bacteroidota</taxon>
        <taxon>Flavobacteriia</taxon>
        <taxon>Flavobacteriales</taxon>
        <taxon>Flavobacteriaceae</taxon>
        <taxon>Flavobacterium</taxon>
    </lineage>
</organism>
<evidence type="ECO:0000256" key="1">
    <source>
        <dbReference type="SAM" id="Phobius"/>
    </source>
</evidence>
<keyword evidence="1" id="KW-0812">Transmembrane</keyword>
<feature type="transmembrane region" description="Helical" evidence="1">
    <location>
        <begin position="12"/>
        <end position="31"/>
    </location>
</feature>
<dbReference type="AlphaFoldDB" id="A0A1M7KUI3"/>
<feature type="transmembrane region" description="Helical" evidence="1">
    <location>
        <begin position="37"/>
        <end position="57"/>
    </location>
</feature>
<proteinExistence type="predicted"/>
<name>A0A1M7KUI3_9FLAO</name>